<dbReference type="EMBL" id="JACXSI010000014">
    <property type="protein sequence ID" value="MBD3108174.1"/>
    <property type="molecule type" value="Genomic_DNA"/>
</dbReference>
<dbReference type="AlphaFoldDB" id="A0A927HAQ3"/>
<name>A0A927HAQ3_9BACI</name>
<evidence type="ECO:0000313" key="2">
    <source>
        <dbReference type="Proteomes" id="UP000602076"/>
    </source>
</evidence>
<organism evidence="1 2">
    <name type="scientific">Peribacillus faecalis</name>
    <dbReference type="NCBI Taxonomy" id="2772559"/>
    <lineage>
        <taxon>Bacteria</taxon>
        <taxon>Bacillati</taxon>
        <taxon>Bacillota</taxon>
        <taxon>Bacilli</taxon>
        <taxon>Bacillales</taxon>
        <taxon>Bacillaceae</taxon>
        <taxon>Peribacillus</taxon>
    </lineage>
</organism>
<sequence>MKFIKPKNKNVEKVDWKLSEQTRAIVKYYAEYTEYTEQEVVETILLNILEDENFIEWVKSKRNNKRIIKQLEIEEKVAE</sequence>
<proteinExistence type="predicted"/>
<accession>A0A927HAQ3</accession>
<gene>
    <name evidence="1" type="ORF">IEO70_07315</name>
</gene>
<protein>
    <submittedName>
        <fullName evidence="1">Uncharacterized protein</fullName>
    </submittedName>
</protein>
<reference evidence="1" key="1">
    <citation type="submission" date="2020-09" db="EMBL/GenBank/DDBJ databases">
        <title>Bacillus faecalis sp. nov., a moderately halophilic bacterium isolated from cow faeces.</title>
        <authorList>
            <person name="Jiang L."/>
            <person name="Lee J."/>
        </authorList>
    </citation>
    <scope>NUCLEOTIDE SEQUENCE</scope>
    <source>
        <strain evidence="1">AGMB 02131</strain>
    </source>
</reference>
<dbReference type="RefSeq" id="WP_190997712.1">
    <property type="nucleotide sequence ID" value="NZ_JACXSI010000014.1"/>
</dbReference>
<keyword evidence="2" id="KW-1185">Reference proteome</keyword>
<evidence type="ECO:0000313" key="1">
    <source>
        <dbReference type="EMBL" id="MBD3108174.1"/>
    </source>
</evidence>
<comment type="caution">
    <text evidence="1">The sequence shown here is derived from an EMBL/GenBank/DDBJ whole genome shotgun (WGS) entry which is preliminary data.</text>
</comment>
<dbReference type="Proteomes" id="UP000602076">
    <property type="component" value="Unassembled WGS sequence"/>
</dbReference>